<feature type="region of interest" description="Disordered" evidence="1">
    <location>
        <begin position="270"/>
        <end position="291"/>
    </location>
</feature>
<dbReference type="Proteomes" id="UP000178912">
    <property type="component" value="Unassembled WGS sequence"/>
</dbReference>
<evidence type="ECO:0000256" key="1">
    <source>
        <dbReference type="SAM" id="MobiDB-lite"/>
    </source>
</evidence>
<sequence length="342" mass="38726">MWYNHHFKPFRLFNSFNILDSILTFYPCVNLSENPFASSFSLTAPSFHTYCPTTLRHKETGRSKAASLEIHKSLNSASEKHHAVASSNFQPLTALFDTQLSLAQQHILHPHLSFPEESFHTGKGKSNTSSTPTSTLRSLTHDPDYNSIHPSMHTSANSAEAKTHQTLTKSQNQEHRDQHFSTPYNRISTERNFTNWKSYLTYPESNPSHPRKHPTTSSQTTTNSSLTNSQPGRPSHTDINTREYSNNLYHCTQTRIHTKATKNHHRTILPTVSPSIHPTYPSNPRRAKNPSATKFLSTHSTYSTSSTCKPANLQTIHLLPKSIPRARARARARDEDQLSCME</sequence>
<feature type="region of interest" description="Disordered" evidence="1">
    <location>
        <begin position="201"/>
        <end position="241"/>
    </location>
</feature>
<feature type="compositionally biased region" description="Low complexity" evidence="1">
    <location>
        <begin position="126"/>
        <end position="138"/>
    </location>
</feature>
<keyword evidence="3" id="KW-1185">Reference proteome</keyword>
<evidence type="ECO:0000313" key="2">
    <source>
        <dbReference type="EMBL" id="CZT00260.1"/>
    </source>
</evidence>
<dbReference type="AlphaFoldDB" id="A0A1E1KQI8"/>
<dbReference type="EMBL" id="FJUX01000044">
    <property type="protein sequence ID" value="CZT00260.1"/>
    <property type="molecule type" value="Genomic_DNA"/>
</dbReference>
<gene>
    <name evidence="2" type="ORF">RAG0_08354</name>
</gene>
<proteinExistence type="predicted"/>
<feature type="compositionally biased region" description="Low complexity" evidence="1">
    <location>
        <begin position="215"/>
        <end position="230"/>
    </location>
</feature>
<feature type="compositionally biased region" description="Polar residues" evidence="1">
    <location>
        <begin position="270"/>
        <end position="282"/>
    </location>
</feature>
<evidence type="ECO:0000313" key="3">
    <source>
        <dbReference type="Proteomes" id="UP000178912"/>
    </source>
</evidence>
<accession>A0A1E1KQI8</accession>
<organism evidence="2 3">
    <name type="scientific">Rhynchosporium agropyri</name>
    <dbReference type="NCBI Taxonomy" id="914238"/>
    <lineage>
        <taxon>Eukaryota</taxon>
        <taxon>Fungi</taxon>
        <taxon>Dikarya</taxon>
        <taxon>Ascomycota</taxon>
        <taxon>Pezizomycotina</taxon>
        <taxon>Leotiomycetes</taxon>
        <taxon>Helotiales</taxon>
        <taxon>Ploettnerulaceae</taxon>
        <taxon>Rhynchosporium</taxon>
    </lineage>
</organism>
<protein>
    <submittedName>
        <fullName evidence="2">Uncharacterized protein</fullName>
    </submittedName>
</protein>
<feature type="compositionally biased region" description="Polar residues" evidence="1">
    <location>
        <begin position="148"/>
        <end position="171"/>
    </location>
</feature>
<feature type="region of interest" description="Disordered" evidence="1">
    <location>
        <begin position="115"/>
        <end position="186"/>
    </location>
</feature>
<reference evidence="3" key="1">
    <citation type="submission" date="2016-03" db="EMBL/GenBank/DDBJ databases">
        <authorList>
            <person name="Guldener U."/>
        </authorList>
    </citation>
    <scope>NUCLEOTIDE SEQUENCE [LARGE SCALE GENOMIC DNA]</scope>
    <source>
        <strain evidence="3">04CH-RAC-A.6.1</strain>
    </source>
</reference>
<name>A0A1E1KQI8_9HELO</name>